<dbReference type="Proteomes" id="UP000319836">
    <property type="component" value="Unassembled WGS sequence"/>
</dbReference>
<evidence type="ECO:0000313" key="2">
    <source>
        <dbReference type="EMBL" id="TMQ71211.1"/>
    </source>
</evidence>
<feature type="region of interest" description="Disordered" evidence="1">
    <location>
        <begin position="31"/>
        <end position="60"/>
    </location>
</feature>
<evidence type="ECO:0000256" key="1">
    <source>
        <dbReference type="SAM" id="MobiDB-lite"/>
    </source>
</evidence>
<organism evidence="2 3">
    <name type="scientific">Eiseniibacteriota bacterium</name>
    <dbReference type="NCBI Taxonomy" id="2212470"/>
    <lineage>
        <taxon>Bacteria</taxon>
        <taxon>Candidatus Eiseniibacteriota</taxon>
    </lineage>
</organism>
<reference evidence="2 3" key="1">
    <citation type="journal article" date="2019" name="Nat. Microbiol.">
        <title>Mediterranean grassland soil C-N compound turnover is dependent on rainfall and depth, and is mediated by genomically divergent microorganisms.</title>
        <authorList>
            <person name="Diamond S."/>
            <person name="Andeer P.F."/>
            <person name="Li Z."/>
            <person name="Crits-Christoph A."/>
            <person name="Burstein D."/>
            <person name="Anantharaman K."/>
            <person name="Lane K.R."/>
            <person name="Thomas B.C."/>
            <person name="Pan C."/>
            <person name="Northen T.R."/>
            <person name="Banfield J.F."/>
        </authorList>
    </citation>
    <scope>NUCLEOTIDE SEQUENCE [LARGE SCALE GENOMIC DNA]</scope>
    <source>
        <strain evidence="2">WS_10</strain>
    </source>
</reference>
<feature type="region of interest" description="Disordered" evidence="1">
    <location>
        <begin position="206"/>
        <end position="228"/>
    </location>
</feature>
<feature type="compositionally biased region" description="Gly residues" evidence="1">
    <location>
        <begin position="43"/>
        <end position="57"/>
    </location>
</feature>
<proteinExistence type="predicted"/>
<protein>
    <submittedName>
        <fullName evidence="2">Uncharacterized protein</fullName>
    </submittedName>
</protein>
<name>A0A538U5Q0_UNCEI</name>
<gene>
    <name evidence="2" type="ORF">E6K80_06270</name>
</gene>
<dbReference type="EMBL" id="VBPA01000142">
    <property type="protein sequence ID" value="TMQ71211.1"/>
    <property type="molecule type" value="Genomic_DNA"/>
</dbReference>
<accession>A0A538U5Q0</accession>
<evidence type="ECO:0000313" key="3">
    <source>
        <dbReference type="Proteomes" id="UP000319836"/>
    </source>
</evidence>
<sequence>MTTAAASSTLTLGTSVVGGGPGAICPWVKGDTPSDERSTPAGGVCGTTGTGTKGGAGEELSSSHHVLGEVDRVADARVGAERLHLLERHGRQRITLDVEHGGDPVHAVVGRDPSPRPRDRGALVDVVALPDVGRLVVVLGARVPLDEHLVVARGDLDHRTVGRARQVEVGVVRRLHGAVVALHERHAGGRRRALGDHDPHHDFLGVSGRHGEGAAGEHEASVGRGRVEESSMADRISGDVERGRLSGIVVGLGRVLRAAAIRILVERRQTERDAGDFGPLEEVVSDRGRLVSVLLVVVVAVVDEADRQRGVAADQVVGESAQIGIRPLRDVGVRQGVPTAVDDLVMDEDGVAQRALAAEGEGRLLDLDPQGQPAAGAVVGRALVEVVEHRPQHLIARDAERAVRLDRHRRRPVRHRPRVVIREHGVPRRRVDVAGRVEVHAVQLVDLVLGLGGIVLDSAHRLPGLVVVAVLGDGYADLAAHQSPHPQAGGEYRGLSGSLGKLEPRGSVLGVIGE</sequence>
<comment type="caution">
    <text evidence="2">The sequence shown here is derived from an EMBL/GenBank/DDBJ whole genome shotgun (WGS) entry which is preliminary data.</text>
</comment>
<dbReference type="AlphaFoldDB" id="A0A538U5Q0"/>